<dbReference type="EMBL" id="ASWJ01000009">
    <property type="protein sequence ID" value="EOW80380.1"/>
    <property type="molecule type" value="Genomic_DNA"/>
</dbReference>
<dbReference type="InterPro" id="IPR003791">
    <property type="entry name" value="UPF0178"/>
</dbReference>
<protein>
    <recommendedName>
        <fullName evidence="2">UPF0178 protein I568_02080</fullName>
    </recommendedName>
</protein>
<dbReference type="PANTHER" id="PTHR35146:SF1">
    <property type="entry name" value="UPF0178 PROTEIN YAII"/>
    <property type="match status" value="1"/>
</dbReference>
<evidence type="ECO:0000256" key="1">
    <source>
        <dbReference type="ARBA" id="ARBA00008522"/>
    </source>
</evidence>
<dbReference type="PANTHER" id="PTHR35146">
    <property type="entry name" value="UPF0178 PROTEIN YAII"/>
    <property type="match status" value="1"/>
</dbReference>
<comment type="caution">
    <text evidence="3">The sequence shown here is derived from an EMBL/GenBank/DDBJ whole genome shotgun (WGS) entry which is preliminary data.</text>
</comment>
<dbReference type="Pfam" id="PF02639">
    <property type="entry name" value="DUF188"/>
    <property type="match status" value="1"/>
</dbReference>
<dbReference type="RefSeq" id="WP_016183605.1">
    <property type="nucleotide sequence ID" value="NZ_JXKI01000011.1"/>
</dbReference>
<accession>S0K6C6</accession>
<dbReference type="AlphaFoldDB" id="S0K6C6"/>
<dbReference type="STRING" id="1121865.OMW_01466"/>
<gene>
    <name evidence="3" type="ORF">I568_02080</name>
</gene>
<dbReference type="OrthoDB" id="9798918at2"/>
<name>S0K6C6_9ENTE</name>
<organism evidence="3 4">
    <name type="scientific">Enterococcus columbae DSM 7374 = ATCC 51263</name>
    <dbReference type="NCBI Taxonomy" id="1121865"/>
    <lineage>
        <taxon>Bacteria</taxon>
        <taxon>Bacillati</taxon>
        <taxon>Bacillota</taxon>
        <taxon>Bacilli</taxon>
        <taxon>Lactobacillales</taxon>
        <taxon>Enterococcaceae</taxon>
        <taxon>Enterococcus</taxon>
    </lineage>
</organism>
<evidence type="ECO:0000313" key="4">
    <source>
        <dbReference type="Proteomes" id="UP000014113"/>
    </source>
</evidence>
<proteinExistence type="inferred from homology"/>
<evidence type="ECO:0000313" key="3">
    <source>
        <dbReference type="EMBL" id="EOW80380.1"/>
    </source>
</evidence>
<dbReference type="NCBIfam" id="NF001095">
    <property type="entry name" value="PRK00124.1"/>
    <property type="match status" value="1"/>
</dbReference>
<sequence>MRIIIDGDGCPVKQEAIRLAEKYGLAVKIITSIAHYTDKAYPENVTFQYVDKGSDRADYVIVAQLQPTDILITQDYGLASLALVKCQAIFHQTGLRYTTENIDYLLSNRYLAQQSRKAGHKTKGPSPFTKEDRQKFCQQLTTFFQLIGLPAKKQEDV</sequence>
<dbReference type="HAMAP" id="MF_00489">
    <property type="entry name" value="UPF0178"/>
    <property type="match status" value="1"/>
</dbReference>
<dbReference type="PATRIC" id="fig|1121865.3.peg.1429"/>
<keyword evidence="4" id="KW-1185">Reference proteome</keyword>
<dbReference type="Proteomes" id="UP000014113">
    <property type="component" value="Unassembled WGS sequence"/>
</dbReference>
<reference evidence="3 4" key="1">
    <citation type="submission" date="2013-03" db="EMBL/GenBank/DDBJ databases">
        <title>The Genome Sequence of Enterococcus columbae ATCC_51263 (PacBio/Illumina hybrid assembly).</title>
        <authorList>
            <consortium name="The Broad Institute Genomics Platform"/>
            <consortium name="The Broad Institute Genome Sequencing Center for Infectious Disease"/>
            <person name="Earl A."/>
            <person name="Russ C."/>
            <person name="Gilmore M."/>
            <person name="Surin D."/>
            <person name="Walker B."/>
            <person name="Young S."/>
            <person name="Zeng Q."/>
            <person name="Gargeya S."/>
            <person name="Fitzgerald M."/>
            <person name="Haas B."/>
            <person name="Abouelleil A."/>
            <person name="Allen A.W."/>
            <person name="Alvarado L."/>
            <person name="Arachchi H.M."/>
            <person name="Berlin A.M."/>
            <person name="Chapman S.B."/>
            <person name="Gainer-Dewar J."/>
            <person name="Goldberg J."/>
            <person name="Griggs A."/>
            <person name="Gujja S."/>
            <person name="Hansen M."/>
            <person name="Howarth C."/>
            <person name="Imamovic A."/>
            <person name="Ireland A."/>
            <person name="Larimer J."/>
            <person name="McCowan C."/>
            <person name="Murphy C."/>
            <person name="Pearson M."/>
            <person name="Poon T.W."/>
            <person name="Priest M."/>
            <person name="Roberts A."/>
            <person name="Saif S."/>
            <person name="Shea T."/>
            <person name="Sisk P."/>
            <person name="Sykes S."/>
            <person name="Wortman J."/>
            <person name="Nusbaum C."/>
            <person name="Birren B."/>
        </authorList>
    </citation>
    <scope>NUCLEOTIDE SEQUENCE [LARGE SCALE GENOMIC DNA]</scope>
    <source>
        <strain evidence="3 4">ATCC 51263</strain>
    </source>
</reference>
<evidence type="ECO:0000256" key="2">
    <source>
        <dbReference type="HAMAP-Rule" id="MF_00489"/>
    </source>
</evidence>
<dbReference type="eggNOG" id="COG1671">
    <property type="taxonomic scope" value="Bacteria"/>
</dbReference>
<comment type="similarity">
    <text evidence="1 2">Belongs to the UPF0178 family.</text>
</comment>